<dbReference type="Proteomes" id="UP000183809">
    <property type="component" value="Unassembled WGS sequence"/>
</dbReference>
<dbReference type="Gene3D" id="1.10.472.10">
    <property type="entry name" value="Cyclin-like"/>
    <property type="match status" value="2"/>
</dbReference>
<reference evidence="1 2" key="1">
    <citation type="submission" date="2016-10" db="EMBL/GenBank/DDBJ databases">
        <title>Proteomics and genomics reveal pathogen-plant mechanisms compatible with a hemibiotrophic lifestyle of Diplodia corticola.</title>
        <authorList>
            <person name="Fernandes I."/>
            <person name="De Jonge R."/>
            <person name="Van De Peer Y."/>
            <person name="Devreese B."/>
            <person name="Alves A."/>
            <person name="Esteves A.C."/>
        </authorList>
    </citation>
    <scope>NUCLEOTIDE SEQUENCE [LARGE SCALE GENOMIC DNA]</scope>
    <source>
        <strain evidence="1 2">CBS 112549</strain>
    </source>
</reference>
<gene>
    <name evidence="1" type="ORF">BKCO1_20007</name>
</gene>
<dbReference type="PANTHER" id="PTHR10026">
    <property type="entry name" value="CYCLIN"/>
    <property type="match status" value="1"/>
</dbReference>
<dbReference type="OrthoDB" id="10264655at2759"/>
<dbReference type="AlphaFoldDB" id="A0A1J9SHB8"/>
<dbReference type="GO" id="GO:0006357">
    <property type="term" value="P:regulation of transcription by RNA polymerase II"/>
    <property type="evidence" value="ECO:0007669"/>
    <property type="project" value="InterPro"/>
</dbReference>
<dbReference type="GeneID" id="31012833"/>
<proteinExistence type="predicted"/>
<dbReference type="InterPro" id="IPR043198">
    <property type="entry name" value="Cyclin/Ssn8"/>
</dbReference>
<organism evidence="1 2">
    <name type="scientific">Diplodia corticola</name>
    <dbReference type="NCBI Taxonomy" id="236234"/>
    <lineage>
        <taxon>Eukaryota</taxon>
        <taxon>Fungi</taxon>
        <taxon>Dikarya</taxon>
        <taxon>Ascomycota</taxon>
        <taxon>Pezizomycotina</taxon>
        <taxon>Dothideomycetes</taxon>
        <taxon>Dothideomycetes incertae sedis</taxon>
        <taxon>Botryosphaeriales</taxon>
        <taxon>Botryosphaeriaceae</taxon>
        <taxon>Diplodia</taxon>
    </lineage>
</organism>
<accession>A0A1J9SHB8</accession>
<dbReference type="InterPro" id="IPR036915">
    <property type="entry name" value="Cyclin-like_sf"/>
</dbReference>
<protein>
    <submittedName>
        <fullName evidence="1">Cyclin domain-containing protein</fullName>
    </submittedName>
</protein>
<evidence type="ECO:0000313" key="2">
    <source>
        <dbReference type="Proteomes" id="UP000183809"/>
    </source>
</evidence>
<keyword evidence="2" id="KW-1185">Reference proteome</keyword>
<comment type="caution">
    <text evidence="1">The sequence shown here is derived from an EMBL/GenBank/DDBJ whole genome shotgun (WGS) entry which is preliminary data.</text>
</comment>
<dbReference type="STRING" id="236234.A0A1J9SHB8"/>
<dbReference type="RefSeq" id="XP_020134754.1">
    <property type="nucleotide sequence ID" value="XM_020272574.1"/>
</dbReference>
<dbReference type="EMBL" id="MNUE01000002">
    <property type="protein sequence ID" value="OJD39767.1"/>
    <property type="molecule type" value="Genomic_DNA"/>
</dbReference>
<dbReference type="FunFam" id="1.10.472.10:FF:000126">
    <property type="entry name" value="Cyclin domain protein"/>
    <property type="match status" value="1"/>
</dbReference>
<sequence>MSDMAPQHPSHLSNPLATPAQLAQSGSQLDGVPTDLEDSIRFAGQRLTQAAGILLRLPQDIVAQAIVVFTRFWIGSEGGSLKDYGAKDVSAAALYTVAKLSAYPRPPRAVINAYQYLDSLPATYVDPQKLHQEDLVDPEAYYVSEGTYHALRALLLKTEAHVLRVLGFDTHVALPYTLVINYLQALGVVFDDGDGDGTELARRAFALLNTALLSPQLVCCTHQPPQLATAAVYLAARDVGVKLPGEPWWEVFDTDREELGFLVVAMVSMPGFAAEEKAKWGTRRRVPLTLEELDAELERRRMLEEGQ</sequence>
<dbReference type="SUPFAM" id="SSF47954">
    <property type="entry name" value="Cyclin-like"/>
    <property type="match status" value="2"/>
</dbReference>
<evidence type="ECO:0000313" key="1">
    <source>
        <dbReference type="EMBL" id="OJD39767.1"/>
    </source>
</evidence>
<dbReference type="GO" id="GO:0016538">
    <property type="term" value="F:cyclin-dependent protein serine/threonine kinase regulator activity"/>
    <property type="evidence" value="ECO:0007669"/>
    <property type="project" value="InterPro"/>
</dbReference>
<name>A0A1J9SHB8_9PEZI</name>